<dbReference type="InterPro" id="IPR028098">
    <property type="entry name" value="Glyco_trans_4-like_N"/>
</dbReference>
<dbReference type="PANTHER" id="PTHR45947:SF3">
    <property type="entry name" value="SULFOQUINOVOSYL TRANSFERASE SQD2"/>
    <property type="match status" value="1"/>
</dbReference>
<dbReference type="EMBL" id="CP006696">
    <property type="protein sequence ID" value="AIC10517.1"/>
    <property type="molecule type" value="Genomic_DNA"/>
</dbReference>
<dbReference type="HOGENOM" id="CLU_739069_0_0_6"/>
<keyword evidence="3" id="KW-0808">Transferase</keyword>
<gene>
    <name evidence="3" type="ORF">D934_11050</name>
</gene>
<dbReference type="PATRIC" id="fig|155920.8.peg.2586"/>
<proteinExistence type="predicted"/>
<dbReference type="SUPFAM" id="SSF53756">
    <property type="entry name" value="UDP-Glycosyltransferase/glycogen phosphorylase"/>
    <property type="match status" value="1"/>
</dbReference>
<evidence type="ECO:0000259" key="2">
    <source>
        <dbReference type="Pfam" id="PF13439"/>
    </source>
</evidence>
<accession>A0A060HC61</accession>
<name>A0A060HC61_XYLFS</name>
<feature type="domain" description="Glycosyl transferase family 1" evidence="1">
    <location>
        <begin position="188"/>
        <end position="329"/>
    </location>
</feature>
<sequence length="380" mass="42729">MKVVHVVRQFHPSIGGMEDVVFNIAMQLHLHAGIGVDVVTLNRVFTQSDVLLPCTDKYQGVSIQRIGYRGSSRYPLAPGVLRMLDKADVIHVHGIDFFYDFLALTRVLHGKPMVVSTHGGFFHTDYASRLKLLWFNTLTRLSALAYARIIASSESDGALFSKIVAPSRLRVIENGVDVEKYARCGASEAGRTLLYFGRWSMNKGLLETLQLLAVLYVLDPRWRLIIAGREYDYDQAALVYEVDRLGLSEQVDFHCSPSQSQLRFLMEKAQFFISLSRHEGFGIAAVEAMSAGLIPVLSDIPPFARLHRESGLGVLVDPLQPQQAAVAVQGLALQVDTHFIDWRSQAMAFSDRYHWRYVIGCYQDEYCRALGLSGEQEFLR</sequence>
<evidence type="ECO:0000313" key="4">
    <source>
        <dbReference type="Proteomes" id="UP000027215"/>
    </source>
</evidence>
<evidence type="ECO:0000259" key="1">
    <source>
        <dbReference type="Pfam" id="PF00534"/>
    </source>
</evidence>
<protein>
    <submittedName>
        <fullName evidence="3">Glycosyl transferase family 1</fullName>
    </submittedName>
</protein>
<dbReference type="AlphaFoldDB" id="A0A060HC61"/>
<dbReference type="Pfam" id="PF13439">
    <property type="entry name" value="Glyco_transf_4"/>
    <property type="match status" value="1"/>
</dbReference>
<dbReference type="GO" id="GO:0016757">
    <property type="term" value="F:glycosyltransferase activity"/>
    <property type="evidence" value="ECO:0007669"/>
    <property type="project" value="InterPro"/>
</dbReference>
<reference evidence="3 4" key="1">
    <citation type="submission" date="2013-08" db="EMBL/GenBank/DDBJ databases">
        <authorList>
            <person name="Stouthamer R."/>
            <person name="Nunney L."/>
        </authorList>
    </citation>
    <scope>NUCLEOTIDE SEQUENCE [LARGE SCALE GENOMIC DNA]</scope>
    <source>
        <strain evidence="4">ann-1</strain>
    </source>
</reference>
<dbReference type="Pfam" id="PF00534">
    <property type="entry name" value="Glycos_transf_1"/>
    <property type="match status" value="1"/>
</dbReference>
<dbReference type="CDD" id="cd03801">
    <property type="entry name" value="GT4_PimA-like"/>
    <property type="match status" value="1"/>
</dbReference>
<dbReference type="RefSeq" id="WP_020851288.1">
    <property type="nucleotide sequence ID" value="NZ_CP006696.1"/>
</dbReference>
<dbReference type="Gene3D" id="3.40.50.2000">
    <property type="entry name" value="Glycogen Phosphorylase B"/>
    <property type="match status" value="2"/>
</dbReference>
<dbReference type="InterPro" id="IPR050194">
    <property type="entry name" value="Glycosyltransferase_grp1"/>
</dbReference>
<dbReference type="PANTHER" id="PTHR45947">
    <property type="entry name" value="SULFOQUINOVOSYL TRANSFERASE SQD2"/>
    <property type="match status" value="1"/>
</dbReference>
<dbReference type="KEGG" id="xfs:D934_11050"/>
<dbReference type="Proteomes" id="UP000027215">
    <property type="component" value="Chromosome"/>
</dbReference>
<evidence type="ECO:0000313" key="3">
    <source>
        <dbReference type="EMBL" id="AIC10517.1"/>
    </source>
</evidence>
<organism evidence="3 4">
    <name type="scientific">Xylella fastidiosa subsp. sandyi Ann-1</name>
    <dbReference type="NCBI Taxonomy" id="155920"/>
    <lineage>
        <taxon>Bacteria</taxon>
        <taxon>Pseudomonadati</taxon>
        <taxon>Pseudomonadota</taxon>
        <taxon>Gammaproteobacteria</taxon>
        <taxon>Lysobacterales</taxon>
        <taxon>Lysobacteraceae</taxon>
        <taxon>Xylella</taxon>
    </lineage>
</organism>
<feature type="domain" description="Glycosyltransferase subfamily 4-like N-terminal" evidence="2">
    <location>
        <begin position="14"/>
        <end position="180"/>
    </location>
</feature>
<dbReference type="InterPro" id="IPR001296">
    <property type="entry name" value="Glyco_trans_1"/>
</dbReference>